<dbReference type="PROSITE" id="PS00041">
    <property type="entry name" value="HTH_ARAC_FAMILY_1"/>
    <property type="match status" value="1"/>
</dbReference>
<dbReference type="PANTHER" id="PTHR43280">
    <property type="entry name" value="ARAC-FAMILY TRANSCRIPTIONAL REGULATOR"/>
    <property type="match status" value="1"/>
</dbReference>
<dbReference type="InterPro" id="IPR018062">
    <property type="entry name" value="HTH_AraC-typ_CS"/>
</dbReference>
<dbReference type="Proteomes" id="UP000674938">
    <property type="component" value="Unassembled WGS sequence"/>
</dbReference>
<keyword evidence="2" id="KW-0238">DNA-binding</keyword>
<keyword evidence="4" id="KW-1133">Transmembrane helix</keyword>
<feature type="transmembrane region" description="Helical" evidence="4">
    <location>
        <begin position="276"/>
        <end position="297"/>
    </location>
</feature>
<feature type="domain" description="HTH araC/xylS-type" evidence="5">
    <location>
        <begin position="640"/>
        <end position="738"/>
    </location>
</feature>
<evidence type="ECO:0000256" key="2">
    <source>
        <dbReference type="ARBA" id="ARBA00023125"/>
    </source>
</evidence>
<organism evidence="6 7">
    <name type="scientific">Vagococcus allomyrinae</name>
    <dbReference type="NCBI Taxonomy" id="2794353"/>
    <lineage>
        <taxon>Bacteria</taxon>
        <taxon>Bacillati</taxon>
        <taxon>Bacillota</taxon>
        <taxon>Bacilli</taxon>
        <taxon>Lactobacillales</taxon>
        <taxon>Enterococcaceae</taxon>
        <taxon>Vagococcus</taxon>
    </lineage>
</organism>
<keyword evidence="7" id="KW-1185">Reference proteome</keyword>
<reference evidence="6" key="1">
    <citation type="submission" date="2020-12" db="EMBL/GenBank/DDBJ databases">
        <title>Vagococcus allomyrinae sp. nov. and Enterococcus lavae sp. nov., isolated from the larvae of Allomyrina dichotoma.</title>
        <authorList>
            <person name="Lee S.D."/>
        </authorList>
    </citation>
    <scope>NUCLEOTIDE SEQUENCE</scope>
    <source>
        <strain evidence="6">BWB3-3</strain>
    </source>
</reference>
<evidence type="ECO:0000259" key="5">
    <source>
        <dbReference type="PROSITE" id="PS01124"/>
    </source>
</evidence>
<protein>
    <submittedName>
        <fullName evidence="6">Helix-turn-helix domain-containing protein</fullName>
    </submittedName>
</protein>
<keyword evidence="1" id="KW-0805">Transcription regulation</keyword>
<dbReference type="SUPFAM" id="SSF46689">
    <property type="entry name" value="Homeodomain-like"/>
    <property type="match status" value="2"/>
</dbReference>
<sequence>MKKASLFFKIFLPFLVLGAILVGGFSYYIYVTTRATVVERMVTSKQSYIKQTKNNLEQKVRTVEYAFNAYSNTSSFEQVFKSPMTEKEFKQFSEVNTQLNYISSMGMEGTSYSLISLEQAWKIRDGSLTHFDEAEGRRLREKYIEHQAQSIFWLRTKTGIQFANTLPMFSTAKYAIALAEIPNRTLDSIITSSEFDSPVVILDKQGQLMYGQESLFSADEIQLILAESEAADAGVIELGATKGQQVFFAKSDYNSWLYVTALAESDINSAIRTTKYGLLALTLILVILVALVSYVIAKTYTRPIRRIQDSLAIDGRGAIHHNEFESISHSIDSILNEKATLSTFITKEMPQLQTQFILNLFRNRMTEDELAVKMAQFQYSDDYQAYQVMLIQLDNLGNRDTTTKDIMLLTINKMVEEIIPANCRLLPIILNEETQGTILMFRSRDEQEIRKEVLHYSQLIMSEVKEHLKLSISIGLSSIYANLLESKRGCDLSKEALHYRLNLGKESIIFYEDISSLIQEPTLTQYPVELETRLFDAIRIGDEEQVVENLYPLLASIFKHNKNPVNFEIAIIRLVNDLIQLGQLLGTDVLTTEKNQALYHRVLSEYNPEEIERILVEQVIYPMVRGIKAKTSEQFKGISEKIIHIVRAEYDQDISLESIADRLHYNPNYLSSIFKKEYGINFGEFLMNYRLDMAKKWLVESDLTVKDIAEKLQYRNSQNFIRFFKKKVGTTPGDYRRAIRQTK</sequence>
<dbReference type="GO" id="GO:0003700">
    <property type="term" value="F:DNA-binding transcription factor activity"/>
    <property type="evidence" value="ECO:0007669"/>
    <property type="project" value="InterPro"/>
</dbReference>
<dbReference type="RefSeq" id="WP_209531941.1">
    <property type="nucleotide sequence ID" value="NZ_JAEEGA010000020.1"/>
</dbReference>
<name>A0A940PG22_9ENTE</name>
<comment type="caution">
    <text evidence="6">The sequence shown here is derived from an EMBL/GenBank/DDBJ whole genome shotgun (WGS) entry which is preliminary data.</text>
</comment>
<evidence type="ECO:0000256" key="3">
    <source>
        <dbReference type="ARBA" id="ARBA00023163"/>
    </source>
</evidence>
<dbReference type="InterPro" id="IPR009057">
    <property type="entry name" value="Homeodomain-like_sf"/>
</dbReference>
<evidence type="ECO:0000313" key="6">
    <source>
        <dbReference type="EMBL" id="MBP1043952.1"/>
    </source>
</evidence>
<dbReference type="SMART" id="SM00342">
    <property type="entry name" value="HTH_ARAC"/>
    <property type="match status" value="1"/>
</dbReference>
<keyword evidence="4" id="KW-0472">Membrane</keyword>
<dbReference type="PROSITE" id="PS01124">
    <property type="entry name" value="HTH_ARAC_FAMILY_2"/>
    <property type="match status" value="1"/>
</dbReference>
<dbReference type="Gene3D" id="1.10.10.60">
    <property type="entry name" value="Homeodomain-like"/>
    <property type="match status" value="2"/>
</dbReference>
<gene>
    <name evidence="6" type="ORF">I6N95_23260</name>
</gene>
<dbReference type="InterPro" id="IPR018060">
    <property type="entry name" value="HTH_AraC"/>
</dbReference>
<feature type="transmembrane region" description="Helical" evidence="4">
    <location>
        <begin position="7"/>
        <end position="30"/>
    </location>
</feature>
<accession>A0A940PG22</accession>
<dbReference type="PANTHER" id="PTHR43280:SF10">
    <property type="entry name" value="REGULATORY PROTEIN POCR"/>
    <property type="match status" value="1"/>
</dbReference>
<dbReference type="AlphaFoldDB" id="A0A940PG22"/>
<dbReference type="GO" id="GO:0043565">
    <property type="term" value="F:sequence-specific DNA binding"/>
    <property type="evidence" value="ECO:0007669"/>
    <property type="project" value="InterPro"/>
</dbReference>
<keyword evidence="3" id="KW-0804">Transcription</keyword>
<proteinExistence type="predicted"/>
<evidence type="ECO:0000313" key="7">
    <source>
        <dbReference type="Proteomes" id="UP000674938"/>
    </source>
</evidence>
<dbReference type="Pfam" id="PF12833">
    <property type="entry name" value="HTH_18"/>
    <property type="match status" value="1"/>
</dbReference>
<evidence type="ECO:0000256" key="1">
    <source>
        <dbReference type="ARBA" id="ARBA00023015"/>
    </source>
</evidence>
<keyword evidence="4" id="KW-0812">Transmembrane</keyword>
<evidence type="ECO:0000256" key="4">
    <source>
        <dbReference type="SAM" id="Phobius"/>
    </source>
</evidence>
<dbReference type="EMBL" id="JAEEGA010000020">
    <property type="protein sequence ID" value="MBP1043952.1"/>
    <property type="molecule type" value="Genomic_DNA"/>
</dbReference>